<name>A0AAW1MF58_POPJA</name>
<proteinExistence type="predicted"/>
<evidence type="ECO:0008006" key="3">
    <source>
        <dbReference type="Google" id="ProtNLM"/>
    </source>
</evidence>
<evidence type="ECO:0000313" key="1">
    <source>
        <dbReference type="EMBL" id="KAK9745280.1"/>
    </source>
</evidence>
<dbReference type="Proteomes" id="UP001458880">
    <property type="component" value="Unassembled WGS sequence"/>
</dbReference>
<evidence type="ECO:0000313" key="2">
    <source>
        <dbReference type="Proteomes" id="UP001458880"/>
    </source>
</evidence>
<dbReference type="AlphaFoldDB" id="A0AAW1MF58"/>
<comment type="caution">
    <text evidence="1">The sequence shown here is derived from an EMBL/GenBank/DDBJ whole genome shotgun (WGS) entry which is preliminary data.</text>
</comment>
<reference evidence="1 2" key="1">
    <citation type="journal article" date="2024" name="BMC Genomics">
        <title>De novo assembly and annotation of Popillia japonica's genome with initial clues to its potential as an invasive pest.</title>
        <authorList>
            <person name="Cucini C."/>
            <person name="Boschi S."/>
            <person name="Funari R."/>
            <person name="Cardaioli E."/>
            <person name="Iannotti N."/>
            <person name="Marturano G."/>
            <person name="Paoli F."/>
            <person name="Bruttini M."/>
            <person name="Carapelli A."/>
            <person name="Frati F."/>
            <person name="Nardi F."/>
        </authorList>
    </citation>
    <scope>NUCLEOTIDE SEQUENCE [LARGE SCALE GENOMIC DNA]</scope>
    <source>
        <strain evidence="1">DMR45628</strain>
    </source>
</reference>
<sequence>MSDNEFLYQREQRLEVEQEWEQEVRNSEKGLRYKAASSGQRTKPWFSKIKFDGRKFITICRLRFHHNHLNGHLYRLKMVKPPNCDCGVEEDANHVFFGCERREAQTTELHLDLMNIGQQPPFNEDIRVLRLLNKLQNANGTSYPARTTTAF</sequence>
<organism evidence="1 2">
    <name type="scientific">Popillia japonica</name>
    <name type="common">Japanese beetle</name>
    <dbReference type="NCBI Taxonomy" id="7064"/>
    <lineage>
        <taxon>Eukaryota</taxon>
        <taxon>Metazoa</taxon>
        <taxon>Ecdysozoa</taxon>
        <taxon>Arthropoda</taxon>
        <taxon>Hexapoda</taxon>
        <taxon>Insecta</taxon>
        <taxon>Pterygota</taxon>
        <taxon>Neoptera</taxon>
        <taxon>Endopterygota</taxon>
        <taxon>Coleoptera</taxon>
        <taxon>Polyphaga</taxon>
        <taxon>Scarabaeiformia</taxon>
        <taxon>Scarabaeidae</taxon>
        <taxon>Rutelinae</taxon>
        <taxon>Popillia</taxon>
    </lineage>
</organism>
<gene>
    <name evidence="1" type="ORF">QE152_g7082</name>
</gene>
<accession>A0AAW1MF58</accession>
<dbReference type="EMBL" id="JASPKY010000050">
    <property type="protein sequence ID" value="KAK9745280.1"/>
    <property type="molecule type" value="Genomic_DNA"/>
</dbReference>
<keyword evidence="2" id="KW-1185">Reference proteome</keyword>
<protein>
    <recommendedName>
        <fullName evidence="3">Reverse transcriptase</fullName>
    </recommendedName>
</protein>